<protein>
    <submittedName>
        <fullName evidence="9">Choline dehydrogenase</fullName>
    </submittedName>
</protein>
<feature type="domain" description="Glucose-methanol-choline oxidoreductase N-terminal" evidence="7">
    <location>
        <begin position="79"/>
        <end position="102"/>
    </location>
</feature>
<evidence type="ECO:0000259" key="8">
    <source>
        <dbReference type="PROSITE" id="PS00624"/>
    </source>
</evidence>
<dbReference type="GO" id="GO:0019285">
    <property type="term" value="P:glycine betaine biosynthetic process from choline"/>
    <property type="evidence" value="ECO:0007669"/>
    <property type="project" value="TreeGrafter"/>
</dbReference>
<evidence type="ECO:0000313" key="9">
    <source>
        <dbReference type="EMBL" id="GCL64968.1"/>
    </source>
</evidence>
<dbReference type="SUPFAM" id="SSF51905">
    <property type="entry name" value="FAD/NAD(P)-binding domain"/>
    <property type="match status" value="1"/>
</dbReference>
<dbReference type="Proteomes" id="UP000301751">
    <property type="component" value="Unassembled WGS sequence"/>
</dbReference>
<dbReference type="SUPFAM" id="SSF54373">
    <property type="entry name" value="FAD-linked reductases, C-terminal domain"/>
    <property type="match status" value="1"/>
</dbReference>
<evidence type="ECO:0000256" key="1">
    <source>
        <dbReference type="ARBA" id="ARBA00001974"/>
    </source>
</evidence>
<dbReference type="Gene3D" id="3.50.50.60">
    <property type="entry name" value="FAD/NAD(P)-binding domain"/>
    <property type="match status" value="1"/>
</dbReference>
<dbReference type="PANTHER" id="PTHR11552">
    <property type="entry name" value="GLUCOSE-METHANOL-CHOLINE GMC OXIDOREDUCTASE"/>
    <property type="match status" value="1"/>
</dbReference>
<keyword evidence="10" id="KW-1185">Reference proteome</keyword>
<accession>A0A480B1T5</accession>
<dbReference type="GO" id="GO:0016020">
    <property type="term" value="C:membrane"/>
    <property type="evidence" value="ECO:0007669"/>
    <property type="project" value="TreeGrafter"/>
</dbReference>
<comment type="similarity">
    <text evidence="2 6">Belongs to the GMC oxidoreductase family.</text>
</comment>
<dbReference type="PANTHER" id="PTHR11552:SF147">
    <property type="entry name" value="CHOLINE DEHYDROGENASE, MITOCHONDRIAL"/>
    <property type="match status" value="1"/>
</dbReference>
<dbReference type="PROSITE" id="PS00624">
    <property type="entry name" value="GMC_OXRED_2"/>
    <property type="match status" value="1"/>
</dbReference>
<feature type="domain" description="Glucose-methanol-choline oxidoreductase N-terminal" evidence="8">
    <location>
        <begin position="251"/>
        <end position="265"/>
    </location>
</feature>
<dbReference type="AlphaFoldDB" id="A0A480B1T5"/>
<dbReference type="InterPro" id="IPR012132">
    <property type="entry name" value="GMC_OxRdtase"/>
</dbReference>
<gene>
    <name evidence="9" type="ORF">AQPW35_40490</name>
</gene>
<dbReference type="Gene3D" id="3.30.560.10">
    <property type="entry name" value="Glucose Oxidase, domain 3"/>
    <property type="match status" value="1"/>
</dbReference>
<dbReference type="NCBIfam" id="NF002550">
    <property type="entry name" value="PRK02106.1"/>
    <property type="match status" value="1"/>
</dbReference>
<keyword evidence="4 5" id="KW-0274">FAD</keyword>
<evidence type="ECO:0000313" key="10">
    <source>
        <dbReference type="Proteomes" id="UP000301751"/>
    </source>
</evidence>
<dbReference type="GO" id="GO:0050660">
    <property type="term" value="F:flavin adenine dinucleotide binding"/>
    <property type="evidence" value="ECO:0007669"/>
    <property type="project" value="InterPro"/>
</dbReference>
<organism evidence="9 10">
    <name type="scientific">Pseudaquabacterium pictum</name>
    <dbReference type="NCBI Taxonomy" id="2315236"/>
    <lineage>
        <taxon>Bacteria</taxon>
        <taxon>Pseudomonadati</taxon>
        <taxon>Pseudomonadota</taxon>
        <taxon>Betaproteobacteria</taxon>
        <taxon>Burkholderiales</taxon>
        <taxon>Sphaerotilaceae</taxon>
        <taxon>Pseudaquabacterium</taxon>
    </lineage>
</organism>
<comment type="cofactor">
    <cofactor evidence="1 5">
        <name>FAD</name>
        <dbReference type="ChEBI" id="CHEBI:57692"/>
    </cofactor>
</comment>
<dbReference type="OrthoDB" id="9785276at2"/>
<feature type="binding site" evidence="5">
    <location>
        <position position="81"/>
    </location>
    <ligand>
        <name>FAD</name>
        <dbReference type="ChEBI" id="CHEBI:57692"/>
    </ligand>
</feature>
<evidence type="ECO:0000256" key="6">
    <source>
        <dbReference type="RuleBase" id="RU003968"/>
    </source>
</evidence>
<reference evidence="10" key="1">
    <citation type="submission" date="2019-03" db="EMBL/GenBank/DDBJ databases">
        <title>Aquabacterium pictum sp.nov., the first bacteriochlorophyll a-containing freshwater bacterium in the genus Aquabacterium of the class Betaproteobacteria.</title>
        <authorList>
            <person name="Hirose S."/>
            <person name="Tank M."/>
            <person name="Hara E."/>
            <person name="Tamaki H."/>
            <person name="Takaichi S."/>
            <person name="Haruta S."/>
            <person name="Hanada S."/>
        </authorList>
    </citation>
    <scope>NUCLEOTIDE SEQUENCE [LARGE SCALE GENOMIC DNA]</scope>
    <source>
        <strain evidence="10">W35</strain>
    </source>
</reference>
<dbReference type="RefSeq" id="WP_137734678.1">
    <property type="nucleotide sequence ID" value="NZ_BJCL01000012.1"/>
</dbReference>
<proteinExistence type="inferred from homology"/>
<dbReference type="GO" id="GO:0008812">
    <property type="term" value="F:choline dehydrogenase activity"/>
    <property type="evidence" value="ECO:0007669"/>
    <property type="project" value="TreeGrafter"/>
</dbReference>
<evidence type="ECO:0000256" key="4">
    <source>
        <dbReference type="ARBA" id="ARBA00022827"/>
    </source>
</evidence>
<dbReference type="InterPro" id="IPR036188">
    <property type="entry name" value="FAD/NAD-bd_sf"/>
</dbReference>
<sequence>MYDYVVIGGGSAGCVLAARLSEDPQVRVALLEAGGADSSVLIHCPAGLALMAKTKGINWSFQTVPQPGLNGRRGYQPRGKVLGGSSSINAMIYIRGQQQDYDGWAAAGNPGWSFDEVLPWFRKAEGNLRGADALHGDDGPLSVQDLRCPNPLAQRFIDAGVQAGLPLNADFNGPSQDGVGWYQATHRNGERCSAAKAYLTPALGRPNLEVITGAQATRILFDGRRASGVEYLRAGSRHNLQVRGEVLLSAGALQSPQLLMTSGVGPGAHLQQHGIAVLHDLPGVGQHLHDHVDVVQVMDTPGSTESFGLSLPAAWRTLGDIGEWRNQRTGRLTTNFAEAGGFFRSQAGEPAPDIQLHFVIGKLVDHGRKTVFGHGYSCHVCLLHPKSRGSLTLASADPLVPPRIDPAFLADPDDLARLVRGFQRMRQILAQPALTALGGRELAASAGAQTEAQIADFIRQHADTIYHPVGSCRMGPGPLDVVDAELRVHGLQGLRVVDASIMPRIVGGNTNAPTIMIAEKAADLVRAARQRAATGVTGTTASPALAGAQTETAAAAQVL</sequence>
<keyword evidence="3 6" id="KW-0285">Flavoprotein</keyword>
<comment type="caution">
    <text evidence="9">The sequence shown here is derived from an EMBL/GenBank/DDBJ whole genome shotgun (WGS) entry which is preliminary data.</text>
</comment>
<evidence type="ECO:0000256" key="2">
    <source>
        <dbReference type="ARBA" id="ARBA00010790"/>
    </source>
</evidence>
<evidence type="ECO:0000256" key="3">
    <source>
        <dbReference type="ARBA" id="ARBA00022630"/>
    </source>
</evidence>
<dbReference type="PROSITE" id="PS00623">
    <property type="entry name" value="GMC_OXRED_1"/>
    <property type="match status" value="1"/>
</dbReference>
<dbReference type="PIRSF" id="PIRSF000137">
    <property type="entry name" value="Alcohol_oxidase"/>
    <property type="match status" value="1"/>
</dbReference>
<dbReference type="EMBL" id="BJCL01000012">
    <property type="protein sequence ID" value="GCL64968.1"/>
    <property type="molecule type" value="Genomic_DNA"/>
</dbReference>
<dbReference type="InterPro" id="IPR007867">
    <property type="entry name" value="GMC_OxRtase_C"/>
</dbReference>
<evidence type="ECO:0000256" key="5">
    <source>
        <dbReference type="PIRSR" id="PIRSR000137-2"/>
    </source>
</evidence>
<evidence type="ECO:0000259" key="7">
    <source>
        <dbReference type="PROSITE" id="PS00623"/>
    </source>
</evidence>
<dbReference type="Pfam" id="PF00732">
    <property type="entry name" value="GMC_oxred_N"/>
    <property type="match status" value="1"/>
</dbReference>
<dbReference type="InterPro" id="IPR000172">
    <property type="entry name" value="GMC_OxRdtase_N"/>
</dbReference>
<name>A0A480B1T5_9BURK</name>
<dbReference type="Pfam" id="PF05199">
    <property type="entry name" value="GMC_oxred_C"/>
    <property type="match status" value="1"/>
</dbReference>